<proteinExistence type="predicted"/>
<sequence>MIVSGVLLLMALLIDFSRIAAFNYKLDSMAQSSVRSVLSAYDEALYEQYGLFGRGGSSAEELLETAVSGSLGGQGSTGSSTGGVEQKRNLDMIQMSIDNKSIQPALKLGEWSVFRRQVEQEMKYKGPIDLTIELFDKFRPLAQSMEQTAGAVDTLQNAEKIFDKRQSALEKMINHVEAASVLAKETGADNLVPLSGAGTRAGTNAVDFATVAGGYSSYLGWIALDKAATAAYEAAVQAIPPPLSGVSSVLPPPPELNSVLIQQYETDAGDVAGRLLDLAAAADQHQRLVEQGVVQLKLALQEEKALEALAAKPSGSSSGNRALPGEAANGKTPDSRVAVPSIGADIADASSLLLGRPWFQEIEQDLTKQAERFRLFAADARSAGNRLEDALQQRNPALIPLLQGDVADLQERLSLYWRAYVEPGQELEQLRSKVMNADSGKELRAAEKKKAASLWKQARELLDGFNSLKAAEAELKEFQKVDQLAKGNRTYNEGLTASHEESESASEGAGGMDGDASGQRVEQNQSDVERDFAAASKPTNADEAISDSQKLGSGVLDGMAAMLAQGGERLLAAEYGARRFTSMDPRMLQTLLTGGMAQDAASELTSISNQQLEYILYGMVNPAGNLAAAYGELFALRLAIRTMEGLVESRGAGHPLLVLAMAGVYGLRQAIADIQSLAATGEAELSKYVPVRLTYLDYLRLFSLMHGSGNSQISRMIGLIEHRTGARLSEVSTGASVALQGSLPLWFLPRLTKLIGYGEALDGQVTGGRYEAISLAGWSY</sequence>
<evidence type="ECO:0000313" key="2">
    <source>
        <dbReference type="EMBL" id="OXM17296.1"/>
    </source>
</evidence>
<accession>A0A229P4T3</accession>
<gene>
    <name evidence="2" type="ORF">CGZ75_12020</name>
</gene>
<dbReference type="Proteomes" id="UP000215145">
    <property type="component" value="Unassembled WGS sequence"/>
</dbReference>
<keyword evidence="3" id="KW-1185">Reference proteome</keyword>
<feature type="region of interest" description="Disordered" evidence="1">
    <location>
        <begin position="310"/>
        <end position="335"/>
    </location>
</feature>
<reference evidence="2 3" key="1">
    <citation type="submission" date="2017-07" db="EMBL/GenBank/DDBJ databases">
        <title>Paenibacillus herberti R33 genome sequencing and assembly.</title>
        <authorList>
            <person name="Su W."/>
        </authorList>
    </citation>
    <scope>NUCLEOTIDE SEQUENCE [LARGE SCALE GENOMIC DNA]</scope>
    <source>
        <strain evidence="2 3">R33</strain>
    </source>
</reference>
<dbReference type="AlphaFoldDB" id="A0A229P4T3"/>
<evidence type="ECO:0000256" key="1">
    <source>
        <dbReference type="SAM" id="MobiDB-lite"/>
    </source>
</evidence>
<comment type="caution">
    <text evidence="2">The sequence shown here is derived from an EMBL/GenBank/DDBJ whole genome shotgun (WGS) entry which is preliminary data.</text>
</comment>
<organism evidence="2 3">
    <name type="scientific">Paenibacillus herberti</name>
    <dbReference type="NCBI Taxonomy" id="1619309"/>
    <lineage>
        <taxon>Bacteria</taxon>
        <taxon>Bacillati</taxon>
        <taxon>Bacillota</taxon>
        <taxon>Bacilli</taxon>
        <taxon>Bacillales</taxon>
        <taxon>Paenibacillaceae</taxon>
        <taxon>Paenibacillus</taxon>
    </lineage>
</organism>
<dbReference type="OrthoDB" id="2385264at2"/>
<dbReference type="EMBL" id="NMUQ01000001">
    <property type="protein sequence ID" value="OXM17296.1"/>
    <property type="molecule type" value="Genomic_DNA"/>
</dbReference>
<evidence type="ECO:0000313" key="3">
    <source>
        <dbReference type="Proteomes" id="UP000215145"/>
    </source>
</evidence>
<feature type="region of interest" description="Disordered" evidence="1">
    <location>
        <begin position="493"/>
        <end position="526"/>
    </location>
</feature>
<name>A0A229P4T3_9BACL</name>
<protein>
    <submittedName>
        <fullName evidence="2">Uncharacterized protein</fullName>
    </submittedName>
</protein>